<dbReference type="NCBIfam" id="NF006791">
    <property type="entry name" value="PRK09295.1"/>
    <property type="match status" value="1"/>
</dbReference>
<reference evidence="12" key="1">
    <citation type="submission" date="2016-06" db="EMBL/GenBank/DDBJ databases">
        <authorList>
            <person name="Chen W."/>
            <person name="Hasegawa D.K."/>
        </authorList>
    </citation>
    <scope>NUCLEOTIDE SEQUENCE [LARGE SCALE GENOMIC DNA]</scope>
    <source>
        <strain evidence="12">MEAM1</strain>
    </source>
</reference>
<dbReference type="AlphaFoldDB" id="A0A249DXF3"/>
<evidence type="ECO:0000256" key="9">
    <source>
        <dbReference type="RuleBase" id="RU004504"/>
    </source>
</evidence>
<dbReference type="InterPro" id="IPR015422">
    <property type="entry name" value="PyrdxlP-dep_Trfase_small"/>
</dbReference>
<dbReference type="PROSITE" id="PS00595">
    <property type="entry name" value="AA_TRANSFER_CLASS_5"/>
    <property type="match status" value="1"/>
</dbReference>
<comment type="similarity">
    <text evidence="2 10">Belongs to the class-V pyridoxal-phosphate-dependent aminotransferase family. Csd subfamily.</text>
</comment>
<dbReference type="RefSeq" id="WP_016856798.1">
    <property type="nucleotide sequence ID" value="NZ_CP016303.1"/>
</dbReference>
<keyword evidence="4" id="KW-0963">Cytoplasm</keyword>
<evidence type="ECO:0000256" key="5">
    <source>
        <dbReference type="ARBA" id="ARBA00022679"/>
    </source>
</evidence>
<keyword evidence="6 10" id="KW-0663">Pyridoxal phosphate</keyword>
<comment type="cofactor">
    <cofactor evidence="1 9">
        <name>pyridoxal 5'-phosphate</name>
        <dbReference type="ChEBI" id="CHEBI:597326"/>
    </cofactor>
</comment>
<dbReference type="GO" id="GO:0006534">
    <property type="term" value="P:cysteine metabolic process"/>
    <property type="evidence" value="ECO:0007669"/>
    <property type="project" value="UniProtKB-UniRule"/>
</dbReference>
<comment type="function">
    <text evidence="10">Catalyzes the removal of elemental sulfur and selenium atoms from L-cysteine, L-cystine, L-selenocysteine, and L-selenocystine to produce L-alanine.</text>
</comment>
<dbReference type="Proteomes" id="UP000216438">
    <property type="component" value="Chromosome"/>
</dbReference>
<dbReference type="EMBL" id="CP016303">
    <property type="protein sequence ID" value="ASX26236.1"/>
    <property type="molecule type" value="Genomic_DNA"/>
</dbReference>
<keyword evidence="7 11" id="KW-0456">Lyase</keyword>
<dbReference type="InterPro" id="IPR016454">
    <property type="entry name" value="Cysteine_dSase"/>
</dbReference>
<evidence type="ECO:0000313" key="12">
    <source>
        <dbReference type="Proteomes" id="UP000216438"/>
    </source>
</evidence>
<dbReference type="PIRSF" id="PIRSF005572">
    <property type="entry name" value="NifS"/>
    <property type="match status" value="1"/>
</dbReference>
<dbReference type="Gene3D" id="3.90.1150.10">
    <property type="entry name" value="Aspartate Aminotransferase, domain 1"/>
    <property type="match status" value="1"/>
</dbReference>
<proteinExistence type="inferred from homology"/>
<dbReference type="GO" id="GO:0016829">
    <property type="term" value="F:lyase activity"/>
    <property type="evidence" value="ECO:0007669"/>
    <property type="project" value="UniProtKB-KW"/>
</dbReference>
<evidence type="ECO:0000256" key="10">
    <source>
        <dbReference type="RuleBase" id="RU004506"/>
    </source>
</evidence>
<name>A0A249DXF3_9ENTR</name>
<accession>A0A249DXF3</accession>
<organism evidence="11 12">
    <name type="scientific">Candidatus Hamiltonella defensa</name>
    <name type="common">Bemisia tabaci</name>
    <dbReference type="NCBI Taxonomy" id="672795"/>
    <lineage>
        <taxon>Bacteria</taxon>
        <taxon>Pseudomonadati</taxon>
        <taxon>Pseudomonadota</taxon>
        <taxon>Gammaproteobacteria</taxon>
        <taxon>Enterobacterales</taxon>
        <taxon>Enterobacteriaceae</taxon>
        <taxon>aphid secondary symbionts</taxon>
        <taxon>Candidatus Williamhamiltonella</taxon>
    </lineage>
</organism>
<dbReference type="InterPro" id="IPR010970">
    <property type="entry name" value="Cys_dSase_SufS"/>
</dbReference>
<comment type="catalytic activity">
    <reaction evidence="8 10">
        <text>(sulfur carrier)-H + L-cysteine = (sulfur carrier)-SH + L-alanine</text>
        <dbReference type="Rhea" id="RHEA:43892"/>
        <dbReference type="Rhea" id="RHEA-COMP:14737"/>
        <dbReference type="Rhea" id="RHEA-COMP:14739"/>
        <dbReference type="ChEBI" id="CHEBI:29917"/>
        <dbReference type="ChEBI" id="CHEBI:35235"/>
        <dbReference type="ChEBI" id="CHEBI:57972"/>
        <dbReference type="ChEBI" id="CHEBI:64428"/>
        <dbReference type="EC" id="2.8.1.7"/>
    </reaction>
</comment>
<evidence type="ECO:0000256" key="2">
    <source>
        <dbReference type="ARBA" id="ARBA00010447"/>
    </source>
</evidence>
<dbReference type="PANTHER" id="PTHR43586:SF25">
    <property type="entry name" value="CYSTEINE DESULFURASE"/>
    <property type="match status" value="1"/>
</dbReference>
<dbReference type="InterPro" id="IPR020578">
    <property type="entry name" value="Aminotrans_V_PyrdxlP_BS"/>
</dbReference>
<evidence type="ECO:0000256" key="4">
    <source>
        <dbReference type="ARBA" id="ARBA00022490"/>
    </source>
</evidence>
<dbReference type="PANTHER" id="PTHR43586">
    <property type="entry name" value="CYSTEINE DESULFURASE"/>
    <property type="match status" value="1"/>
</dbReference>
<evidence type="ECO:0000256" key="8">
    <source>
        <dbReference type="ARBA" id="ARBA00050776"/>
    </source>
</evidence>
<keyword evidence="5 10" id="KW-0808">Transferase</keyword>
<evidence type="ECO:0000256" key="6">
    <source>
        <dbReference type="ARBA" id="ARBA00022898"/>
    </source>
</evidence>
<dbReference type="EC" id="2.8.1.7" evidence="3 10"/>
<dbReference type="CDD" id="cd06453">
    <property type="entry name" value="SufS_like"/>
    <property type="match status" value="1"/>
</dbReference>
<dbReference type="GO" id="GO:0031071">
    <property type="term" value="F:cysteine desulfurase activity"/>
    <property type="evidence" value="ECO:0007669"/>
    <property type="project" value="UniProtKB-UniRule"/>
</dbReference>
<dbReference type="OrthoDB" id="9808002at2"/>
<dbReference type="NCBIfam" id="TIGR01979">
    <property type="entry name" value="sufS"/>
    <property type="match status" value="1"/>
</dbReference>
<dbReference type="SUPFAM" id="SSF53383">
    <property type="entry name" value="PLP-dependent transferases"/>
    <property type="match status" value="1"/>
</dbReference>
<protein>
    <recommendedName>
        <fullName evidence="3 10">Cysteine desulfurase</fullName>
        <ecNumber evidence="3 10">2.8.1.7</ecNumber>
    </recommendedName>
</protein>
<evidence type="ECO:0000313" key="11">
    <source>
        <dbReference type="EMBL" id="ASX26236.1"/>
    </source>
</evidence>
<dbReference type="GO" id="GO:0030170">
    <property type="term" value="F:pyridoxal phosphate binding"/>
    <property type="evidence" value="ECO:0007669"/>
    <property type="project" value="UniProtKB-UniRule"/>
</dbReference>
<dbReference type="InterPro" id="IPR000192">
    <property type="entry name" value="Aminotrans_V_dom"/>
</dbReference>
<dbReference type="Pfam" id="PF00266">
    <property type="entry name" value="Aminotran_5"/>
    <property type="match status" value="1"/>
</dbReference>
<reference evidence="11 12" key="2">
    <citation type="submission" date="2017-09" db="EMBL/GenBank/DDBJ databases">
        <title>The genome of whitefly Bemisia tabaci, a global crop pest, provides novel insights into virus transmission, host adaptation and insecticide resistance.</title>
        <authorList>
            <person name="Kaur N."/>
            <person name="Kliot A."/>
            <person name="Pinheiro P.V."/>
            <person name="Luan J."/>
            <person name="Zheng Y."/>
            <person name="Liu W."/>
            <person name="Sun H."/>
            <person name="Yang X."/>
            <person name="Xu Y."/>
            <person name="Luo Y."/>
            <person name="Kruse A."/>
            <person name="Fisher T.W."/>
            <person name="Nelson D.R."/>
            <person name="Elimelech M."/>
            <person name="MacCoss M."/>
            <person name="Johnson R."/>
            <person name="Cohen E."/>
            <person name="Hunter W.B."/>
            <person name="Brown J.K."/>
            <person name="Jander G."/>
            <person name="Cilia M."/>
            <person name="Douglas A.E."/>
            <person name="Ghanim M."/>
            <person name="Simmons A.M."/>
            <person name="Wintermantel W.M."/>
            <person name="Ling K.-S."/>
            <person name="Fei Z."/>
        </authorList>
    </citation>
    <scope>NUCLEOTIDE SEQUENCE [LARGE SCALE GENOMIC DNA]</scope>
    <source>
        <strain evidence="11 12">MEAM1</strain>
    </source>
</reference>
<sequence length="419" mass="46595">MNFFESSVAISPCFSIQKVREDFPILAEKIHEKPLIYLDSASSAQKPQLVINSELKFYSKKYAAVHRGVHTLSAQATQDMEQVRVKVADFIQAQSPKEIVFVKGTTEAINLVANSYGRHFFHPGENIILTEMEHHANIVPWQMLARERGLNIKVWKLTHEGELDIDQLSELIDNKTRLLAITQVSNVLGTVNPIKKIVARAKESGLLVLVDGAQAVMHQSVNVQDLDCDFYAFSGHKLYGPSGIGILYAKKALLDVMPPWEGGGSMIEKVSLTEDTTFTKAPWRFEAGSPNTAGIVGLGAAIEYVTHLGLTDIAKYEKSLIKYSLAALSTCKTVKLYGSQKTRTGVIAFNLGKHHAYDVGCFLDQYGIAIRTGHHCAMPLMSFYQVPSMCRISLAMYNTLEEIDFFIEKLQHIENILSS</sequence>
<dbReference type="InterPro" id="IPR015421">
    <property type="entry name" value="PyrdxlP-dep_Trfase_major"/>
</dbReference>
<evidence type="ECO:0000256" key="3">
    <source>
        <dbReference type="ARBA" id="ARBA00012239"/>
    </source>
</evidence>
<evidence type="ECO:0000256" key="7">
    <source>
        <dbReference type="ARBA" id="ARBA00023239"/>
    </source>
</evidence>
<dbReference type="Gene3D" id="3.40.640.10">
    <property type="entry name" value="Type I PLP-dependent aspartate aminotransferase-like (Major domain)"/>
    <property type="match status" value="1"/>
</dbReference>
<gene>
    <name evidence="11" type="ORF">BA171_03870</name>
</gene>
<dbReference type="InterPro" id="IPR015424">
    <property type="entry name" value="PyrdxlP-dep_Trfase"/>
</dbReference>
<evidence type="ECO:0000256" key="1">
    <source>
        <dbReference type="ARBA" id="ARBA00001933"/>
    </source>
</evidence>